<comment type="caution">
    <text evidence="5">The sequence shown here is derived from an EMBL/GenBank/DDBJ whole genome shotgun (WGS) entry which is preliminary data.</text>
</comment>
<keyword evidence="1 5" id="KW-0808">Transferase</keyword>
<accession>A0A4Q0M673</accession>
<gene>
    <name evidence="5" type="ORF">EK403_20345</name>
</gene>
<evidence type="ECO:0000256" key="2">
    <source>
        <dbReference type="ARBA" id="ARBA00023315"/>
    </source>
</evidence>
<dbReference type="InterPro" id="IPR050832">
    <property type="entry name" value="Bact_Acetyltransf"/>
</dbReference>
<dbReference type="PROSITE" id="PS51186">
    <property type="entry name" value="GNAT"/>
    <property type="match status" value="1"/>
</dbReference>
<evidence type="ECO:0000256" key="3">
    <source>
        <dbReference type="SAM" id="MobiDB-lite"/>
    </source>
</evidence>
<dbReference type="Proteomes" id="UP000289708">
    <property type="component" value="Unassembled WGS sequence"/>
</dbReference>
<feature type="region of interest" description="Disordered" evidence="3">
    <location>
        <begin position="1"/>
        <end position="40"/>
    </location>
</feature>
<keyword evidence="6" id="KW-1185">Reference proteome</keyword>
<dbReference type="AlphaFoldDB" id="A0A4Q0M673"/>
<sequence>MAGRGLSSARRPAGEGGLPADVAHDTQVTGPPTGRRPSPMPEFVIREATDEDGPALAELFHETWGGYEGCAFEPEDPSLFERPASWFAEHGGRLWVVMRDGAVAGSLGVARHARPQEFALSMICLDEPSRGQGLATALLAGADAFAAASEATKLNLWIDQRLADGVRFLERQGFLRDPGVRQHDDGAGALQAHYSKPVQAEVSLRLSEAPPAGAA</sequence>
<dbReference type="Pfam" id="PF00583">
    <property type="entry name" value="Acetyltransf_1"/>
    <property type="match status" value="1"/>
</dbReference>
<protein>
    <submittedName>
        <fullName evidence="5">GNAT family N-acetyltransferase</fullName>
    </submittedName>
</protein>
<dbReference type="EMBL" id="RYFI01000027">
    <property type="protein sequence ID" value="RXF68249.1"/>
    <property type="molecule type" value="Genomic_DNA"/>
</dbReference>
<reference evidence="5 6" key="1">
    <citation type="submission" date="2018-12" db="EMBL/GenBank/DDBJ databases">
        <title>bacterium Hansschlegelia zhihuaiae S113.</title>
        <authorList>
            <person name="He J."/>
        </authorList>
    </citation>
    <scope>NUCLEOTIDE SEQUENCE [LARGE SCALE GENOMIC DNA]</scope>
    <source>
        <strain evidence="5 6">S 113</strain>
    </source>
</reference>
<dbReference type="SUPFAM" id="SSF55729">
    <property type="entry name" value="Acyl-CoA N-acyltransferases (Nat)"/>
    <property type="match status" value="1"/>
</dbReference>
<organism evidence="5 6">
    <name type="scientific">Hansschlegelia zhihuaiae</name>
    <dbReference type="NCBI Taxonomy" id="405005"/>
    <lineage>
        <taxon>Bacteria</taxon>
        <taxon>Pseudomonadati</taxon>
        <taxon>Pseudomonadota</taxon>
        <taxon>Alphaproteobacteria</taxon>
        <taxon>Hyphomicrobiales</taxon>
        <taxon>Methylopilaceae</taxon>
        <taxon>Hansschlegelia</taxon>
    </lineage>
</organism>
<dbReference type="PANTHER" id="PTHR43877">
    <property type="entry name" value="AMINOALKYLPHOSPHONATE N-ACETYLTRANSFERASE-RELATED-RELATED"/>
    <property type="match status" value="1"/>
</dbReference>
<name>A0A4Q0M673_9HYPH</name>
<evidence type="ECO:0000313" key="6">
    <source>
        <dbReference type="Proteomes" id="UP000289708"/>
    </source>
</evidence>
<dbReference type="InterPro" id="IPR000182">
    <property type="entry name" value="GNAT_dom"/>
</dbReference>
<dbReference type="InterPro" id="IPR016181">
    <property type="entry name" value="Acyl_CoA_acyltransferase"/>
</dbReference>
<keyword evidence="2" id="KW-0012">Acyltransferase</keyword>
<feature type="domain" description="N-acetyltransferase" evidence="4">
    <location>
        <begin position="43"/>
        <end position="197"/>
    </location>
</feature>
<dbReference type="GO" id="GO:0016747">
    <property type="term" value="F:acyltransferase activity, transferring groups other than amino-acyl groups"/>
    <property type="evidence" value="ECO:0007669"/>
    <property type="project" value="InterPro"/>
</dbReference>
<evidence type="ECO:0000256" key="1">
    <source>
        <dbReference type="ARBA" id="ARBA00022679"/>
    </source>
</evidence>
<evidence type="ECO:0000313" key="5">
    <source>
        <dbReference type="EMBL" id="RXF68249.1"/>
    </source>
</evidence>
<dbReference type="Gene3D" id="3.40.630.30">
    <property type="match status" value="1"/>
</dbReference>
<dbReference type="OrthoDB" id="9799681at2"/>
<evidence type="ECO:0000259" key="4">
    <source>
        <dbReference type="PROSITE" id="PS51186"/>
    </source>
</evidence>
<proteinExistence type="predicted"/>